<dbReference type="Proteomes" id="UP001219037">
    <property type="component" value="Chromosome"/>
</dbReference>
<keyword evidence="4" id="KW-1003">Cell membrane</keyword>
<evidence type="ECO:0000256" key="8">
    <source>
        <dbReference type="SAM" id="MobiDB-lite"/>
    </source>
</evidence>
<evidence type="ECO:0000256" key="9">
    <source>
        <dbReference type="SAM" id="Phobius"/>
    </source>
</evidence>
<protein>
    <submittedName>
        <fullName evidence="10">AI-2E family transporter</fullName>
    </submittedName>
</protein>
<evidence type="ECO:0000256" key="5">
    <source>
        <dbReference type="ARBA" id="ARBA00022692"/>
    </source>
</evidence>
<comment type="subcellular location">
    <subcellularLocation>
        <location evidence="1">Cell membrane</location>
        <topology evidence="1">Multi-pass membrane protein</topology>
    </subcellularLocation>
</comment>
<feature type="transmembrane region" description="Helical" evidence="9">
    <location>
        <begin position="387"/>
        <end position="408"/>
    </location>
</feature>
<keyword evidence="7 9" id="KW-0472">Membrane</keyword>
<proteinExistence type="inferred from homology"/>
<evidence type="ECO:0000256" key="6">
    <source>
        <dbReference type="ARBA" id="ARBA00022989"/>
    </source>
</evidence>
<feature type="transmembrane region" description="Helical" evidence="9">
    <location>
        <begin position="133"/>
        <end position="158"/>
    </location>
</feature>
<organism evidence="10 11">
    <name type="scientific">Citricoccus muralis</name>
    <dbReference type="NCBI Taxonomy" id="169134"/>
    <lineage>
        <taxon>Bacteria</taxon>
        <taxon>Bacillati</taxon>
        <taxon>Actinomycetota</taxon>
        <taxon>Actinomycetes</taxon>
        <taxon>Micrococcales</taxon>
        <taxon>Micrococcaceae</taxon>
        <taxon>Citricoccus</taxon>
    </lineage>
</organism>
<dbReference type="RefSeq" id="WP_278159393.1">
    <property type="nucleotide sequence ID" value="NZ_CP121252.1"/>
</dbReference>
<dbReference type="Pfam" id="PF01594">
    <property type="entry name" value="AI-2E_transport"/>
    <property type="match status" value="1"/>
</dbReference>
<evidence type="ECO:0000256" key="3">
    <source>
        <dbReference type="ARBA" id="ARBA00022448"/>
    </source>
</evidence>
<evidence type="ECO:0000313" key="11">
    <source>
        <dbReference type="Proteomes" id="UP001219037"/>
    </source>
</evidence>
<dbReference type="EMBL" id="CP121252">
    <property type="protein sequence ID" value="WFP17697.1"/>
    <property type="molecule type" value="Genomic_DNA"/>
</dbReference>
<sequence length="415" mass="44600">MADNDDVSGELTPAPTSPRGADRVRALRRRLSGFRVPGARPRHQFSIPESTDQPVTRDTMTAEATSSSVDIVMQHPIRTGFLLAVGIGLALFLYMVLTVNSSLLAWIGAALFIALGLDPIVRKVESWGAPRGVGVLGALAIFGGILGLFFSQLIPIVAQQTTQFINDLPNLVDQFIGSEFFQDLDARYDVQDWVNTELNRFVSDTSNVTNLFGGIFGVGTAIITTGFSALVIFVLTLYFLVSLPTMKQWMYHLVPRSRRTRVETLSEQITTSVGHYVIGQSIVAVLNGCVAFIAVSLAGIPFATLMAFFAGLMAFIPLVGAMIGGIIISLISLAVGWQATLIFAAIYFIYLQVEAYFVSPRVMTRAVAVPSSVAVIAVIAGGTMLGVLGALIAIPTAAAVLLILREVLLPYQDSR</sequence>
<dbReference type="PANTHER" id="PTHR21716:SF53">
    <property type="entry name" value="PERMEASE PERM-RELATED"/>
    <property type="match status" value="1"/>
</dbReference>
<feature type="transmembrane region" description="Helical" evidence="9">
    <location>
        <begin position="103"/>
        <end position="121"/>
    </location>
</feature>
<reference evidence="10 11" key="1">
    <citation type="submission" date="2023-04" db="EMBL/GenBank/DDBJ databases">
        <title>Funneling lignin-derived compounds into biodiesel using alkali-halophilic Citricoccus sp. P2.</title>
        <authorList>
            <person name="Luo C.-B."/>
        </authorList>
    </citation>
    <scope>NUCLEOTIDE SEQUENCE [LARGE SCALE GENOMIC DNA]</scope>
    <source>
        <strain evidence="10 11">P2</strain>
    </source>
</reference>
<evidence type="ECO:0000256" key="1">
    <source>
        <dbReference type="ARBA" id="ARBA00004651"/>
    </source>
</evidence>
<feature type="transmembrane region" description="Helical" evidence="9">
    <location>
        <begin position="322"/>
        <end position="350"/>
    </location>
</feature>
<evidence type="ECO:0000256" key="7">
    <source>
        <dbReference type="ARBA" id="ARBA00023136"/>
    </source>
</evidence>
<keyword evidence="5 9" id="KW-0812">Transmembrane</keyword>
<feature type="region of interest" description="Disordered" evidence="8">
    <location>
        <begin position="1"/>
        <end position="22"/>
    </location>
</feature>
<feature type="transmembrane region" description="Helical" evidence="9">
    <location>
        <begin position="290"/>
        <end position="316"/>
    </location>
</feature>
<name>A0ABY8HAP7_9MICC</name>
<feature type="transmembrane region" description="Helical" evidence="9">
    <location>
        <begin position="80"/>
        <end position="97"/>
    </location>
</feature>
<dbReference type="PANTHER" id="PTHR21716">
    <property type="entry name" value="TRANSMEMBRANE PROTEIN"/>
    <property type="match status" value="1"/>
</dbReference>
<evidence type="ECO:0000313" key="10">
    <source>
        <dbReference type="EMBL" id="WFP17697.1"/>
    </source>
</evidence>
<accession>A0ABY8HAP7</accession>
<feature type="transmembrane region" description="Helical" evidence="9">
    <location>
        <begin position="211"/>
        <end position="241"/>
    </location>
</feature>
<evidence type="ECO:0000256" key="4">
    <source>
        <dbReference type="ARBA" id="ARBA00022475"/>
    </source>
</evidence>
<evidence type="ECO:0000256" key="2">
    <source>
        <dbReference type="ARBA" id="ARBA00009773"/>
    </source>
</evidence>
<dbReference type="InterPro" id="IPR002549">
    <property type="entry name" value="AI-2E-like"/>
</dbReference>
<keyword evidence="6 9" id="KW-1133">Transmembrane helix</keyword>
<keyword evidence="3" id="KW-0813">Transport</keyword>
<comment type="similarity">
    <text evidence="2">Belongs to the autoinducer-2 exporter (AI-2E) (TC 2.A.86) family.</text>
</comment>
<gene>
    <name evidence="10" type="ORF">P8192_06230</name>
</gene>
<keyword evidence="11" id="KW-1185">Reference proteome</keyword>